<evidence type="ECO:0000259" key="7">
    <source>
        <dbReference type="Pfam" id="PF19433"/>
    </source>
</evidence>
<dbReference type="RefSeq" id="XP_014259725.2">
    <property type="nucleotide sequence ID" value="XM_014404239.2"/>
</dbReference>
<dbReference type="OMA" id="PCAGSEI"/>
<dbReference type="Pfam" id="PF10179">
    <property type="entry name" value="NDNF"/>
    <property type="match status" value="1"/>
</dbReference>
<organism evidence="8 9">
    <name type="scientific">Cimex lectularius</name>
    <name type="common">Bed bug</name>
    <name type="synonym">Acanthia lectularia</name>
    <dbReference type="NCBI Taxonomy" id="79782"/>
    <lineage>
        <taxon>Eukaryota</taxon>
        <taxon>Metazoa</taxon>
        <taxon>Ecdysozoa</taxon>
        <taxon>Arthropoda</taxon>
        <taxon>Hexapoda</taxon>
        <taxon>Insecta</taxon>
        <taxon>Pterygota</taxon>
        <taxon>Neoptera</taxon>
        <taxon>Paraneoptera</taxon>
        <taxon>Hemiptera</taxon>
        <taxon>Heteroptera</taxon>
        <taxon>Panheteroptera</taxon>
        <taxon>Cimicomorpha</taxon>
        <taxon>Cimicidae</taxon>
        <taxon>Cimex</taxon>
    </lineage>
</organism>
<keyword evidence="2" id="KW-0964">Secreted</keyword>
<dbReference type="Pfam" id="PF19433">
    <property type="entry name" value="NDNF_C"/>
    <property type="match status" value="1"/>
</dbReference>
<accession>A0A8I6S939</accession>
<dbReference type="InterPro" id="IPR019326">
    <property type="entry name" value="NDNF"/>
</dbReference>
<dbReference type="KEGG" id="clec:106672653"/>
<keyword evidence="5" id="KW-0325">Glycoprotein</keyword>
<dbReference type="EnsemblMetazoa" id="XM_014404239.2">
    <property type="protein sequence ID" value="XP_014259725.2"/>
    <property type="gene ID" value="LOC106672653"/>
</dbReference>
<evidence type="ECO:0000256" key="3">
    <source>
        <dbReference type="ARBA" id="ARBA00022729"/>
    </source>
</evidence>
<comment type="subcellular location">
    <subcellularLocation>
        <location evidence="1">Secreted</location>
    </subcellularLocation>
</comment>
<evidence type="ECO:0000313" key="8">
    <source>
        <dbReference type="EnsemblMetazoa" id="XP_014259725.2"/>
    </source>
</evidence>
<protein>
    <recommendedName>
        <fullName evidence="10">Protein NDNF</fullName>
    </recommendedName>
</protein>
<dbReference type="OrthoDB" id="9872501at2759"/>
<evidence type="ECO:0000259" key="6">
    <source>
        <dbReference type="Pfam" id="PF10179"/>
    </source>
</evidence>
<keyword evidence="9" id="KW-1185">Reference proteome</keyword>
<dbReference type="Proteomes" id="UP000494040">
    <property type="component" value="Unassembled WGS sequence"/>
</dbReference>
<evidence type="ECO:0000256" key="4">
    <source>
        <dbReference type="ARBA" id="ARBA00022737"/>
    </source>
</evidence>
<dbReference type="InterPro" id="IPR055271">
    <property type="entry name" value="NDNF_Fn(III)_1"/>
</dbReference>
<reference evidence="8" key="1">
    <citation type="submission" date="2022-01" db="UniProtKB">
        <authorList>
            <consortium name="EnsemblMetazoa"/>
        </authorList>
    </citation>
    <scope>IDENTIFICATION</scope>
</reference>
<dbReference type="GO" id="GO:0005576">
    <property type="term" value="C:extracellular region"/>
    <property type="evidence" value="ECO:0007669"/>
    <property type="project" value="UniProtKB-SubCell"/>
</dbReference>
<keyword evidence="4" id="KW-0677">Repeat</keyword>
<evidence type="ECO:0008006" key="10">
    <source>
        <dbReference type="Google" id="ProtNLM"/>
    </source>
</evidence>
<feature type="domain" description="Protein NDNF C-terminal" evidence="7">
    <location>
        <begin position="314"/>
        <end position="469"/>
    </location>
</feature>
<evidence type="ECO:0000256" key="1">
    <source>
        <dbReference type="ARBA" id="ARBA00004613"/>
    </source>
</evidence>
<dbReference type="AlphaFoldDB" id="A0A8I6S939"/>
<dbReference type="GeneID" id="106672653"/>
<evidence type="ECO:0000313" key="9">
    <source>
        <dbReference type="Proteomes" id="UP000494040"/>
    </source>
</evidence>
<proteinExistence type="predicted"/>
<evidence type="ECO:0000256" key="5">
    <source>
        <dbReference type="ARBA" id="ARBA00023180"/>
    </source>
</evidence>
<evidence type="ECO:0000256" key="2">
    <source>
        <dbReference type="ARBA" id="ARBA00022525"/>
    </source>
</evidence>
<dbReference type="InterPro" id="IPR045805">
    <property type="entry name" value="NDNF_C"/>
</dbReference>
<dbReference type="PANTHER" id="PTHR14619:SF3">
    <property type="entry name" value="PROTEIN NDNF"/>
    <property type="match status" value="1"/>
</dbReference>
<name>A0A8I6S939_CIMLE</name>
<feature type="domain" description="Neuron-derived neurotrophic factor first Fn(III)" evidence="6">
    <location>
        <begin position="121"/>
        <end position="229"/>
    </location>
</feature>
<dbReference type="PANTHER" id="PTHR14619">
    <property type="entry name" value="NEURON-DERIVED NEUROTROPHIC FACTOR"/>
    <property type="match status" value="1"/>
</dbReference>
<keyword evidence="3" id="KW-0732">Signal</keyword>
<sequence length="470" mass="53217">MSKVVAVKSSKSYFFLLQKDVDWLSITVTPCSAPISWDVSFRPSTETGKVDMSSVSSNSVLETEPRSYEESMARRGLYSVRISSPEDAGTAELFATTLGSLKKLRPTSKLSFANKRQRAHMSVRWTPSPVDSELTEYWLVVSRSNWFPSLCKAQLAKDMFKAGAENIISYQSDSLLKALSTSDHFTMEHTKRRSGSVLRGLKLNQNYHVQVFAVNIDTKMSYLYANSTVKYQRTRPLSLKDGRPTVASIKRMDGRITYRYKVKSTETSRRLEWSILACGSGALLDAEVRQKRKTILERTRIFGYGRLVLENPRPGSTYVLRVNSTDPEILDRINSVQVVATMSGLKEPILPNITILKENQEAKGCKSVVLHWLPAKGTNLGYCSIVKEVSRVDDFMPIPDQCGQEKMLKHFSYTSKQCFQRSDTDGNVISEEIKYLKRGRTYDVQVTVQNGNSKILSYKVIRVRTRPKCN</sequence>